<dbReference type="InterPro" id="IPR011011">
    <property type="entry name" value="Znf_FYVE_PHD"/>
</dbReference>
<feature type="domain" description="PHD-type" evidence="9">
    <location>
        <begin position="570"/>
        <end position="617"/>
    </location>
</feature>
<dbReference type="GO" id="GO:0008270">
    <property type="term" value="F:zinc ion binding"/>
    <property type="evidence" value="ECO:0007669"/>
    <property type="project" value="UniProtKB-KW"/>
</dbReference>
<dbReference type="PANTHER" id="PTHR33906:SF1">
    <property type="entry name" value="INTRAFLAGELLAR TRANSPORT PROTEIN 25 HOMOLOG"/>
    <property type="match status" value="1"/>
</dbReference>
<feature type="compositionally biased region" description="Pro residues" evidence="7">
    <location>
        <begin position="312"/>
        <end position="322"/>
    </location>
</feature>
<reference evidence="11" key="1">
    <citation type="submission" date="2022-11" db="EMBL/GenBank/DDBJ databases">
        <authorList>
            <person name="Morgan W.R."/>
            <person name="Tartar A."/>
        </authorList>
    </citation>
    <scope>NUCLEOTIDE SEQUENCE</scope>
    <source>
        <strain evidence="11">ARSEF 373</strain>
    </source>
</reference>
<protein>
    <submittedName>
        <fullName evidence="11">Uncharacterized protein</fullName>
    </submittedName>
</protein>
<sequence>MADKQKRARKQAPNQVWLNAIMSTTRAATDPHGAADYVIYDTGPTKPGAGHVATSMISVNAYLPNDDMRMAFPSTGGGGGNHLQFSQPVTSPMPLLTPLPGSNSLVDMYELQLQSEDSRLVEAISAAMREMVIEQECKFIANGQCHLCGNNSGKLMPVVNFCPEFDASHSLCRQHLQSMHKACWDELGIRPRHDMTGVRRMFRCLMCCRSCPCARCHVDKEREVEHYKQWLLARVRGEPEVIRDEAERGPSPVEFHQVPAAAQHPMEGGIMYSDPVVVENAAEKKRKRDAVATRNYDDHALEAKAQPRDAPRPAPRRQPSPVPADRLPVDSDGKAVSLATRAPKRAAKATRGLPDPNNRRPDEAGEEPSAQTRKPKRKRDMYTSHMPVAEGSGAKSPTRLSETKKTADANSDNEEKQKRHARSEHGRKHKDDDAEGLSNGSRDIQANQNSLYRRKAPTPLSVEKKSTKASQASPSPRPKTSTRAKATTEGRGRKKGSPAVGRKRKSDRVNIAVDKKAQKAGKTSRRGPGRPRTRKIEDDDEHQRASDTTEEEEAEQPADDGDDSEIDTNLDYCEVCSGAGDLVCCDFCPRSFHLKCLKLREEDLPEGDWQCKECKKPSAFSATMAAVVQKATVPAKCHQIIKSMKAHPFAKQFLEPVTDVPNYNTIVRYPMDLKKIEKKLRQDRYMVEEPNNPGKKFNLEAFARDVRLIWSNCKLFNDDGSGIVRAADELSNGFEELYQHRTQRARMDLTLDEEGAQVTAATSFDPNFPPSNILDGEQSSKWMTTGSFPQEVIVQLATTASVSRVKTWTTNAKDVVVEVCSSSTPNKWDKLYDAKLKENDGNMQAESENVTPGDATFIKLKILSGYSDFVAVHRLSVEGSTQRR</sequence>
<evidence type="ECO:0000259" key="10">
    <source>
        <dbReference type="PROSITE" id="PS50022"/>
    </source>
</evidence>
<gene>
    <name evidence="11" type="ORF">N0F65_008093</name>
</gene>
<evidence type="ECO:0000259" key="9">
    <source>
        <dbReference type="PROSITE" id="PS50016"/>
    </source>
</evidence>
<comment type="caution">
    <text evidence="11">The sequence shown here is derived from an EMBL/GenBank/DDBJ whole genome shotgun (WGS) entry which is preliminary data.</text>
</comment>
<keyword evidence="1" id="KW-0479">Metal-binding</keyword>
<feature type="compositionally biased region" description="Polar residues" evidence="7">
    <location>
        <begin position="438"/>
        <end position="451"/>
    </location>
</feature>
<feature type="domain" description="Bromo" evidence="8">
    <location>
        <begin position="645"/>
        <end position="724"/>
    </location>
</feature>
<dbReference type="InterPro" id="IPR019787">
    <property type="entry name" value="Znf_PHD-finger"/>
</dbReference>
<dbReference type="Gene3D" id="3.30.40.10">
    <property type="entry name" value="Zinc/RING finger domain, C3HC4 (zinc finger)"/>
    <property type="match status" value="1"/>
</dbReference>
<feature type="compositionally biased region" description="Basic residues" evidence="7">
    <location>
        <begin position="518"/>
        <end position="533"/>
    </location>
</feature>
<dbReference type="Pfam" id="PF00754">
    <property type="entry name" value="F5_F8_type_C"/>
    <property type="match status" value="1"/>
</dbReference>
<dbReference type="Pfam" id="PF00628">
    <property type="entry name" value="PHD"/>
    <property type="match status" value="1"/>
</dbReference>
<evidence type="ECO:0000259" key="8">
    <source>
        <dbReference type="PROSITE" id="PS50014"/>
    </source>
</evidence>
<dbReference type="GO" id="GO:0042073">
    <property type="term" value="P:intraciliary transport"/>
    <property type="evidence" value="ECO:0007669"/>
    <property type="project" value="InterPro"/>
</dbReference>
<dbReference type="SMART" id="SM00249">
    <property type="entry name" value="PHD"/>
    <property type="match status" value="1"/>
</dbReference>
<evidence type="ECO:0000256" key="5">
    <source>
        <dbReference type="PROSITE-ProRule" id="PRU00035"/>
    </source>
</evidence>
<feature type="region of interest" description="Disordered" evidence="7">
    <location>
        <begin position="283"/>
        <end position="566"/>
    </location>
</feature>
<reference evidence="11" key="2">
    <citation type="journal article" date="2023" name="Microbiol Resour">
        <title>Decontamination and Annotation of the Draft Genome Sequence of the Oomycete Lagenidium giganteum ARSEF 373.</title>
        <authorList>
            <person name="Morgan W.R."/>
            <person name="Tartar A."/>
        </authorList>
    </citation>
    <scope>NUCLEOTIDE SEQUENCE</scope>
    <source>
        <strain evidence="11">ARSEF 373</strain>
    </source>
</reference>
<keyword evidence="3" id="KW-0862">Zinc</keyword>
<feature type="compositionally biased region" description="Basic and acidic residues" evidence="7">
    <location>
        <begin position="401"/>
        <end position="417"/>
    </location>
</feature>
<dbReference type="InterPro" id="IPR001965">
    <property type="entry name" value="Znf_PHD"/>
</dbReference>
<feature type="compositionally biased region" description="Basic residues" evidence="7">
    <location>
        <begin position="418"/>
        <end position="428"/>
    </location>
</feature>
<dbReference type="PRINTS" id="PR00503">
    <property type="entry name" value="BROMODOMAIN"/>
</dbReference>
<evidence type="ECO:0000256" key="1">
    <source>
        <dbReference type="ARBA" id="ARBA00022723"/>
    </source>
</evidence>
<accession>A0AAV2YXX2</accession>
<dbReference type="InterPro" id="IPR008979">
    <property type="entry name" value="Galactose-bd-like_sf"/>
</dbReference>
<dbReference type="CDD" id="cd15539">
    <property type="entry name" value="PHD1_AIRE"/>
    <property type="match status" value="1"/>
</dbReference>
<keyword evidence="12" id="KW-1185">Reference proteome</keyword>
<organism evidence="11 12">
    <name type="scientific">Lagenidium giganteum</name>
    <dbReference type="NCBI Taxonomy" id="4803"/>
    <lineage>
        <taxon>Eukaryota</taxon>
        <taxon>Sar</taxon>
        <taxon>Stramenopiles</taxon>
        <taxon>Oomycota</taxon>
        <taxon>Peronosporomycetes</taxon>
        <taxon>Pythiales</taxon>
        <taxon>Pythiaceae</taxon>
    </lineage>
</organism>
<dbReference type="InterPro" id="IPR001487">
    <property type="entry name" value="Bromodomain"/>
</dbReference>
<dbReference type="Gene3D" id="2.60.120.260">
    <property type="entry name" value="Galactose-binding domain-like"/>
    <property type="match status" value="1"/>
</dbReference>
<evidence type="ECO:0000313" key="12">
    <source>
        <dbReference type="Proteomes" id="UP001146120"/>
    </source>
</evidence>
<dbReference type="GO" id="GO:0005929">
    <property type="term" value="C:cilium"/>
    <property type="evidence" value="ECO:0007669"/>
    <property type="project" value="TreeGrafter"/>
</dbReference>
<dbReference type="SUPFAM" id="SSF57903">
    <property type="entry name" value="FYVE/PHD zinc finger"/>
    <property type="match status" value="1"/>
</dbReference>
<dbReference type="SMART" id="SM00297">
    <property type="entry name" value="BROMO"/>
    <property type="match status" value="1"/>
</dbReference>
<dbReference type="CDD" id="cd04369">
    <property type="entry name" value="Bromodomain"/>
    <property type="match status" value="1"/>
</dbReference>
<dbReference type="InterPro" id="IPR036427">
    <property type="entry name" value="Bromodomain-like_sf"/>
</dbReference>
<dbReference type="InterPro" id="IPR033558">
    <property type="entry name" value="IFT25"/>
</dbReference>
<dbReference type="EMBL" id="DAKRPA010000087">
    <property type="protein sequence ID" value="DAZ99226.1"/>
    <property type="molecule type" value="Genomic_DNA"/>
</dbReference>
<keyword evidence="2 6" id="KW-0863">Zinc-finger</keyword>
<name>A0AAV2YXX2_9STRA</name>
<feature type="domain" description="F5/8 type C" evidence="10">
    <location>
        <begin position="744"/>
        <end position="880"/>
    </location>
</feature>
<evidence type="ECO:0000256" key="6">
    <source>
        <dbReference type="PROSITE-ProRule" id="PRU00146"/>
    </source>
</evidence>
<evidence type="ECO:0000256" key="4">
    <source>
        <dbReference type="ARBA" id="ARBA00023117"/>
    </source>
</evidence>
<dbReference type="PANTHER" id="PTHR33906">
    <property type="entry name" value="INTRAFLAGELLAR TRANSPORT PROTEIN 25 HOMOLOG"/>
    <property type="match status" value="1"/>
</dbReference>
<dbReference type="PROSITE" id="PS50016">
    <property type="entry name" value="ZF_PHD_2"/>
    <property type="match status" value="1"/>
</dbReference>
<dbReference type="Proteomes" id="UP001146120">
    <property type="component" value="Unassembled WGS sequence"/>
</dbReference>
<dbReference type="PROSITE" id="PS50014">
    <property type="entry name" value="BROMODOMAIN_2"/>
    <property type="match status" value="1"/>
</dbReference>
<feature type="compositionally biased region" description="Basic and acidic residues" evidence="7">
    <location>
        <begin position="534"/>
        <end position="547"/>
    </location>
</feature>
<feature type="compositionally biased region" description="Acidic residues" evidence="7">
    <location>
        <begin position="548"/>
        <end position="566"/>
    </location>
</feature>
<dbReference type="Pfam" id="PF00439">
    <property type="entry name" value="Bromodomain"/>
    <property type="match status" value="1"/>
</dbReference>
<feature type="compositionally biased region" description="Basic and acidic residues" evidence="7">
    <location>
        <begin position="289"/>
        <end position="311"/>
    </location>
</feature>
<dbReference type="InterPro" id="IPR013083">
    <property type="entry name" value="Znf_RING/FYVE/PHD"/>
</dbReference>
<dbReference type="InterPro" id="IPR019786">
    <property type="entry name" value="Zinc_finger_PHD-type_CS"/>
</dbReference>
<dbReference type="AlphaFoldDB" id="A0AAV2YXX2"/>
<proteinExistence type="predicted"/>
<dbReference type="SUPFAM" id="SSF49785">
    <property type="entry name" value="Galactose-binding domain-like"/>
    <property type="match status" value="1"/>
</dbReference>
<feature type="compositionally biased region" description="Polar residues" evidence="7">
    <location>
        <begin position="468"/>
        <end position="485"/>
    </location>
</feature>
<dbReference type="GO" id="GO:0030992">
    <property type="term" value="C:intraciliary transport particle B"/>
    <property type="evidence" value="ECO:0007669"/>
    <property type="project" value="InterPro"/>
</dbReference>
<dbReference type="SUPFAM" id="SSF47370">
    <property type="entry name" value="Bromodomain"/>
    <property type="match status" value="1"/>
</dbReference>
<evidence type="ECO:0000256" key="3">
    <source>
        <dbReference type="ARBA" id="ARBA00022833"/>
    </source>
</evidence>
<dbReference type="InterPro" id="IPR000421">
    <property type="entry name" value="FA58C"/>
</dbReference>
<dbReference type="PROSITE" id="PS01359">
    <property type="entry name" value="ZF_PHD_1"/>
    <property type="match status" value="1"/>
</dbReference>
<evidence type="ECO:0000256" key="7">
    <source>
        <dbReference type="SAM" id="MobiDB-lite"/>
    </source>
</evidence>
<evidence type="ECO:0000313" key="11">
    <source>
        <dbReference type="EMBL" id="DAZ99226.1"/>
    </source>
</evidence>
<dbReference type="PROSITE" id="PS50022">
    <property type="entry name" value="FA58C_3"/>
    <property type="match status" value="1"/>
</dbReference>
<feature type="compositionally biased region" description="Basic residues" evidence="7">
    <location>
        <begin position="492"/>
        <end position="506"/>
    </location>
</feature>
<evidence type="ECO:0000256" key="2">
    <source>
        <dbReference type="ARBA" id="ARBA00022771"/>
    </source>
</evidence>
<dbReference type="Gene3D" id="1.20.920.10">
    <property type="entry name" value="Bromodomain-like"/>
    <property type="match status" value="1"/>
</dbReference>
<keyword evidence="4 5" id="KW-0103">Bromodomain</keyword>